<dbReference type="InterPro" id="IPR045054">
    <property type="entry name" value="P4HA-like"/>
</dbReference>
<keyword evidence="4" id="KW-0223">Dioxygenase</keyword>
<dbReference type="PROSITE" id="PS51471">
    <property type="entry name" value="FE2OG_OXY"/>
    <property type="match status" value="1"/>
</dbReference>
<evidence type="ECO:0000313" key="11">
    <source>
        <dbReference type="Proteomes" id="UP001202328"/>
    </source>
</evidence>
<dbReference type="Proteomes" id="UP001202328">
    <property type="component" value="Unassembled WGS sequence"/>
</dbReference>
<accession>A0AAD4SGR5</accession>
<evidence type="ECO:0000256" key="1">
    <source>
        <dbReference type="ARBA" id="ARBA00001961"/>
    </source>
</evidence>
<keyword evidence="5" id="KW-0812">Transmembrane</keyword>
<comment type="catalytic activity">
    <reaction evidence="8">
        <text>L-prolyl-[collagen] + 2-oxoglutarate + O2 = trans-4-hydroxy-L-prolyl-[collagen] + succinate + CO2</text>
        <dbReference type="Rhea" id="RHEA:18945"/>
        <dbReference type="Rhea" id="RHEA-COMP:11676"/>
        <dbReference type="Rhea" id="RHEA-COMP:11680"/>
        <dbReference type="ChEBI" id="CHEBI:15379"/>
        <dbReference type="ChEBI" id="CHEBI:16526"/>
        <dbReference type="ChEBI" id="CHEBI:16810"/>
        <dbReference type="ChEBI" id="CHEBI:30031"/>
        <dbReference type="ChEBI" id="CHEBI:50342"/>
        <dbReference type="ChEBI" id="CHEBI:61965"/>
        <dbReference type="EC" id="1.14.11.2"/>
    </reaction>
</comment>
<evidence type="ECO:0000256" key="3">
    <source>
        <dbReference type="ARBA" id="ARBA00022723"/>
    </source>
</evidence>
<dbReference type="PANTHER" id="PTHR10869:SF42">
    <property type="entry name" value="PROLYL 4-HYDROXYLASE 1"/>
    <property type="match status" value="1"/>
</dbReference>
<keyword evidence="3" id="KW-0479">Metal-binding</keyword>
<dbReference type="InterPro" id="IPR005123">
    <property type="entry name" value="Oxoglu/Fe-dep_dioxygenase_dom"/>
</dbReference>
<evidence type="ECO:0000256" key="5">
    <source>
        <dbReference type="ARBA" id="ARBA00022968"/>
    </source>
</evidence>
<comment type="caution">
    <text evidence="10">The sequence shown here is derived from an EMBL/GenBank/DDBJ whole genome shotgun (WGS) entry which is preliminary data.</text>
</comment>
<dbReference type="InterPro" id="IPR006620">
    <property type="entry name" value="Pro_4_hyd_alph"/>
</dbReference>
<keyword evidence="7" id="KW-0408">Iron</keyword>
<dbReference type="GO" id="GO:0031418">
    <property type="term" value="F:L-ascorbic acid binding"/>
    <property type="evidence" value="ECO:0007669"/>
    <property type="project" value="InterPro"/>
</dbReference>
<dbReference type="AlphaFoldDB" id="A0AAD4SGR5"/>
<organism evidence="10 11">
    <name type="scientific">Papaver atlanticum</name>
    <dbReference type="NCBI Taxonomy" id="357466"/>
    <lineage>
        <taxon>Eukaryota</taxon>
        <taxon>Viridiplantae</taxon>
        <taxon>Streptophyta</taxon>
        <taxon>Embryophyta</taxon>
        <taxon>Tracheophyta</taxon>
        <taxon>Spermatophyta</taxon>
        <taxon>Magnoliopsida</taxon>
        <taxon>Ranunculales</taxon>
        <taxon>Papaveraceae</taxon>
        <taxon>Papaveroideae</taxon>
        <taxon>Papaver</taxon>
    </lineage>
</organism>
<sequence>MSTSNSNLSSSKSTVSISALPCRSTRSGARLQLKANLSTIQKGNSSISEYVYKIKEIADALASVHEPLSDLDLVSATLRGLGDDWIDIYAAIRHRSTVPTFSELHALLLQISGISRCWENENEAKMLRVQFVKPEIISWAPGIIVLHDFLSSEECDHLIAIARPRLQPTKVIKSDNRTSFGKFLSKQESKNPIVQAIEKRISVFSQVPVENGDIIQVLRYEKNQFFRLHHDYFSDTSNLKQGGQRIATMLMYLSDNVEGGETYFPMAGTGKCSCAGKMKKGSSVKPVRGDAVLFWSMGPDGKEDPRSIHAGCEVLSGEKWSATKWMRQNKHN</sequence>
<dbReference type="Gene3D" id="2.60.120.620">
    <property type="entry name" value="q2cbj1_9rhob like domain"/>
    <property type="match status" value="1"/>
</dbReference>
<proteinExistence type="predicted"/>
<dbReference type="PANTHER" id="PTHR10869">
    <property type="entry name" value="PROLYL 4-HYDROXYLASE ALPHA SUBUNIT"/>
    <property type="match status" value="1"/>
</dbReference>
<dbReference type="EMBL" id="JAJJMB010010581">
    <property type="protein sequence ID" value="KAI3907558.1"/>
    <property type="molecule type" value="Genomic_DNA"/>
</dbReference>
<dbReference type="Pfam" id="PF13640">
    <property type="entry name" value="2OG-FeII_Oxy_3"/>
    <property type="match status" value="1"/>
</dbReference>
<dbReference type="GO" id="GO:0004656">
    <property type="term" value="F:procollagen-proline 4-dioxygenase activity"/>
    <property type="evidence" value="ECO:0007669"/>
    <property type="project" value="UniProtKB-EC"/>
</dbReference>
<evidence type="ECO:0000259" key="9">
    <source>
        <dbReference type="PROSITE" id="PS51471"/>
    </source>
</evidence>
<dbReference type="GO" id="GO:0005789">
    <property type="term" value="C:endoplasmic reticulum membrane"/>
    <property type="evidence" value="ECO:0007669"/>
    <property type="project" value="UniProtKB-SubCell"/>
</dbReference>
<gene>
    <name evidence="10" type="ORF">MKW98_016202</name>
</gene>
<dbReference type="FunFam" id="2.60.120.620:FF:000015">
    <property type="entry name" value="Prolyl 4-hydroxylase 1"/>
    <property type="match status" value="1"/>
</dbReference>
<dbReference type="SMART" id="SM00702">
    <property type="entry name" value="P4Hc"/>
    <property type="match status" value="1"/>
</dbReference>
<evidence type="ECO:0000256" key="6">
    <source>
        <dbReference type="ARBA" id="ARBA00023002"/>
    </source>
</evidence>
<evidence type="ECO:0000256" key="8">
    <source>
        <dbReference type="ARBA" id="ARBA00049169"/>
    </source>
</evidence>
<evidence type="ECO:0000256" key="7">
    <source>
        <dbReference type="ARBA" id="ARBA00023004"/>
    </source>
</evidence>
<name>A0AAD4SGR5_9MAGN</name>
<keyword evidence="11" id="KW-1185">Reference proteome</keyword>
<comment type="cofactor">
    <cofactor evidence="1">
        <name>L-ascorbate</name>
        <dbReference type="ChEBI" id="CHEBI:38290"/>
    </cofactor>
</comment>
<evidence type="ECO:0000256" key="2">
    <source>
        <dbReference type="ARBA" id="ARBA00004648"/>
    </source>
</evidence>
<comment type="subcellular location">
    <subcellularLocation>
        <location evidence="2">Endoplasmic reticulum membrane</location>
        <topology evidence="2">Single-pass type II membrane protein</topology>
    </subcellularLocation>
</comment>
<keyword evidence="6" id="KW-0560">Oxidoreductase</keyword>
<evidence type="ECO:0000313" key="10">
    <source>
        <dbReference type="EMBL" id="KAI3907558.1"/>
    </source>
</evidence>
<reference evidence="10" key="1">
    <citation type="submission" date="2022-04" db="EMBL/GenBank/DDBJ databases">
        <title>A functionally conserved STORR gene fusion in Papaver species that diverged 16.8 million years ago.</title>
        <authorList>
            <person name="Catania T."/>
        </authorList>
    </citation>
    <scope>NUCLEOTIDE SEQUENCE</scope>
    <source>
        <strain evidence="10">S-188037</strain>
    </source>
</reference>
<keyword evidence="5" id="KW-0735">Signal-anchor</keyword>
<evidence type="ECO:0000256" key="4">
    <source>
        <dbReference type="ARBA" id="ARBA00022964"/>
    </source>
</evidence>
<protein>
    <recommendedName>
        <fullName evidence="9">Fe2OG dioxygenase domain-containing protein</fullName>
    </recommendedName>
</protein>
<feature type="domain" description="Fe2OG dioxygenase" evidence="9">
    <location>
        <begin position="211"/>
        <end position="328"/>
    </location>
</feature>
<dbReference type="Pfam" id="PF14223">
    <property type="entry name" value="Retrotran_gag_2"/>
    <property type="match status" value="1"/>
</dbReference>
<dbReference type="InterPro" id="IPR044862">
    <property type="entry name" value="Pro_4_hyd_alph_FE2OG_OXY"/>
</dbReference>
<dbReference type="GO" id="GO:0005506">
    <property type="term" value="F:iron ion binding"/>
    <property type="evidence" value="ECO:0007669"/>
    <property type="project" value="InterPro"/>
</dbReference>